<keyword evidence="2" id="KW-0812">Transmembrane</keyword>
<accession>A0AAN6MFC4</accession>
<comment type="caution">
    <text evidence="4">The sequence shown here is derived from an EMBL/GenBank/DDBJ whole genome shotgun (WGS) entry which is preliminary data.</text>
</comment>
<keyword evidence="2" id="KW-0472">Membrane</keyword>
<evidence type="ECO:0000313" key="4">
    <source>
        <dbReference type="EMBL" id="KAK3899776.1"/>
    </source>
</evidence>
<feature type="region of interest" description="Disordered" evidence="1">
    <location>
        <begin position="1"/>
        <end position="25"/>
    </location>
</feature>
<reference evidence="4" key="1">
    <citation type="journal article" date="2023" name="Mol. Phylogenet. Evol.">
        <title>Genome-scale phylogeny and comparative genomics of the fungal order Sordariales.</title>
        <authorList>
            <person name="Hensen N."/>
            <person name="Bonometti L."/>
            <person name="Westerberg I."/>
            <person name="Brannstrom I.O."/>
            <person name="Guillou S."/>
            <person name="Cros-Aarteil S."/>
            <person name="Calhoun S."/>
            <person name="Haridas S."/>
            <person name="Kuo A."/>
            <person name="Mondo S."/>
            <person name="Pangilinan J."/>
            <person name="Riley R."/>
            <person name="LaButti K."/>
            <person name="Andreopoulos B."/>
            <person name="Lipzen A."/>
            <person name="Chen C."/>
            <person name="Yan M."/>
            <person name="Daum C."/>
            <person name="Ng V."/>
            <person name="Clum A."/>
            <person name="Steindorff A."/>
            <person name="Ohm R.A."/>
            <person name="Martin F."/>
            <person name="Silar P."/>
            <person name="Natvig D.O."/>
            <person name="Lalanne C."/>
            <person name="Gautier V."/>
            <person name="Ament-Velasquez S.L."/>
            <person name="Kruys A."/>
            <person name="Hutchinson M.I."/>
            <person name="Powell A.J."/>
            <person name="Barry K."/>
            <person name="Miller A.N."/>
            <person name="Grigoriev I.V."/>
            <person name="Debuchy R."/>
            <person name="Gladieux P."/>
            <person name="Hiltunen Thoren M."/>
            <person name="Johannesson H."/>
        </authorList>
    </citation>
    <scope>NUCLEOTIDE SEQUENCE</scope>
    <source>
        <strain evidence="4">CBS 103.79</strain>
    </source>
</reference>
<evidence type="ECO:0000313" key="5">
    <source>
        <dbReference type="Proteomes" id="UP001303889"/>
    </source>
</evidence>
<keyword evidence="2" id="KW-1133">Transmembrane helix</keyword>
<dbReference type="Proteomes" id="UP001303889">
    <property type="component" value="Unassembled WGS sequence"/>
</dbReference>
<sequence length="472" mass="49321">MEVDDGKEKGNEFGEGDEEEAGPVPGLKGGWRRGVALNVLGMFLVLITGFVCLIIAISGVPLGAGRSAIFVGGCGTTVGIDMGLHVVISVFVVGILAAANYAFQVLGSPTREEVDAAHTRRDWLDVGVPSLRNLGRIAGRRAVLAVLLVTAAVLTQVLYNAVVYVSDTAPNFKAALVSESFVGGAPFANDIPNNMGRLSRPDLLILQQLVGRDELIRLSTARCIGQFGGAFQTDYSAVLLISQVDTPVLIQTAVGADTAAVANILSNPSSIQHCLALPAAPPTCEVNLNASLLGSVALLNSITLVATAAILFKRPSSFRPLATLGDAISSFLDDPDPTTQGACLLTKSDVLHGRWPLTEAKYWVPSSQYWLRSVSSPGWIATVSIWAVSVGLVAAALAFSITYDPSSRLSPFGAASPHALLPLPQSTTLPPAAAVVASLPQLLLALLYLATNALLTTYHLSHESALFATPPA</sequence>
<evidence type="ECO:0000256" key="1">
    <source>
        <dbReference type="SAM" id="MobiDB-lite"/>
    </source>
</evidence>
<reference evidence="4" key="2">
    <citation type="submission" date="2023-05" db="EMBL/GenBank/DDBJ databases">
        <authorList>
            <consortium name="Lawrence Berkeley National Laboratory"/>
            <person name="Steindorff A."/>
            <person name="Hensen N."/>
            <person name="Bonometti L."/>
            <person name="Westerberg I."/>
            <person name="Brannstrom I.O."/>
            <person name="Guillou S."/>
            <person name="Cros-Aarteil S."/>
            <person name="Calhoun S."/>
            <person name="Haridas S."/>
            <person name="Kuo A."/>
            <person name="Mondo S."/>
            <person name="Pangilinan J."/>
            <person name="Riley R."/>
            <person name="Labutti K."/>
            <person name="Andreopoulos B."/>
            <person name="Lipzen A."/>
            <person name="Chen C."/>
            <person name="Yanf M."/>
            <person name="Daum C."/>
            <person name="Ng V."/>
            <person name="Clum A."/>
            <person name="Ohm R."/>
            <person name="Martin F."/>
            <person name="Silar P."/>
            <person name="Natvig D."/>
            <person name="Lalanne C."/>
            <person name="Gautier V."/>
            <person name="Ament-Velasquez S.L."/>
            <person name="Kruys A."/>
            <person name="Hutchinson M.I."/>
            <person name="Powell A.J."/>
            <person name="Barry K."/>
            <person name="Miller A.N."/>
            <person name="Grigoriev I.V."/>
            <person name="Debuchy R."/>
            <person name="Gladieux P."/>
            <person name="Thoren M.H."/>
            <person name="Johannesson H."/>
        </authorList>
    </citation>
    <scope>NUCLEOTIDE SEQUENCE</scope>
    <source>
        <strain evidence="4">CBS 103.79</strain>
    </source>
</reference>
<feature type="domain" description="DUF6536" evidence="3">
    <location>
        <begin position="31"/>
        <end position="182"/>
    </location>
</feature>
<evidence type="ECO:0000259" key="3">
    <source>
        <dbReference type="Pfam" id="PF20163"/>
    </source>
</evidence>
<gene>
    <name evidence="4" type="ORF">C8A05DRAFT_36590</name>
</gene>
<dbReference type="PANTHER" id="PTHR35395">
    <property type="entry name" value="DUF6536 DOMAIN-CONTAINING PROTEIN"/>
    <property type="match status" value="1"/>
</dbReference>
<dbReference type="InterPro" id="IPR046623">
    <property type="entry name" value="DUF6536"/>
</dbReference>
<feature type="non-terminal residue" evidence="4">
    <location>
        <position position="472"/>
    </location>
</feature>
<dbReference type="AlphaFoldDB" id="A0AAN6MFC4"/>
<feature type="transmembrane region" description="Helical" evidence="2">
    <location>
        <begin position="379"/>
        <end position="403"/>
    </location>
</feature>
<feature type="compositionally biased region" description="Basic and acidic residues" evidence="1">
    <location>
        <begin position="1"/>
        <end position="12"/>
    </location>
</feature>
<organism evidence="4 5">
    <name type="scientific">Staphylotrichum tortipilum</name>
    <dbReference type="NCBI Taxonomy" id="2831512"/>
    <lineage>
        <taxon>Eukaryota</taxon>
        <taxon>Fungi</taxon>
        <taxon>Dikarya</taxon>
        <taxon>Ascomycota</taxon>
        <taxon>Pezizomycotina</taxon>
        <taxon>Sordariomycetes</taxon>
        <taxon>Sordariomycetidae</taxon>
        <taxon>Sordariales</taxon>
        <taxon>Chaetomiaceae</taxon>
        <taxon>Staphylotrichum</taxon>
    </lineage>
</organism>
<feature type="transmembrane region" description="Helical" evidence="2">
    <location>
        <begin position="82"/>
        <end position="103"/>
    </location>
</feature>
<dbReference type="PANTHER" id="PTHR35395:SF1">
    <property type="entry name" value="DUF6536 DOMAIN-CONTAINING PROTEIN"/>
    <property type="match status" value="1"/>
</dbReference>
<feature type="transmembrane region" description="Helical" evidence="2">
    <location>
        <begin position="432"/>
        <end position="455"/>
    </location>
</feature>
<feature type="transmembrane region" description="Helical" evidence="2">
    <location>
        <begin position="35"/>
        <end position="62"/>
    </location>
</feature>
<feature type="transmembrane region" description="Helical" evidence="2">
    <location>
        <begin position="142"/>
        <end position="162"/>
    </location>
</feature>
<feature type="transmembrane region" description="Helical" evidence="2">
    <location>
        <begin position="292"/>
        <end position="312"/>
    </location>
</feature>
<dbReference type="Pfam" id="PF20163">
    <property type="entry name" value="DUF6536"/>
    <property type="match status" value="1"/>
</dbReference>
<keyword evidence="5" id="KW-1185">Reference proteome</keyword>
<proteinExistence type="predicted"/>
<dbReference type="EMBL" id="MU855741">
    <property type="protein sequence ID" value="KAK3899776.1"/>
    <property type="molecule type" value="Genomic_DNA"/>
</dbReference>
<protein>
    <recommendedName>
        <fullName evidence="3">DUF6536 domain-containing protein</fullName>
    </recommendedName>
</protein>
<name>A0AAN6MFC4_9PEZI</name>
<evidence type="ECO:0000256" key="2">
    <source>
        <dbReference type="SAM" id="Phobius"/>
    </source>
</evidence>